<dbReference type="RefSeq" id="WP_193524006.1">
    <property type="nucleotide sequence ID" value="NZ_JABASA010000027.1"/>
</dbReference>
<comment type="caution">
    <text evidence="11">The sequence shown here is derived from an EMBL/GenBank/DDBJ whole genome shotgun (WGS) entry which is preliminary data.</text>
</comment>
<gene>
    <name evidence="7 11" type="primary">acpP</name>
    <name evidence="11" type="ORF">HHO37_09570</name>
</gene>
<keyword evidence="5 7" id="KW-0443">Lipid metabolism</keyword>
<dbReference type="GO" id="GO:0031177">
    <property type="term" value="F:phosphopantetheine binding"/>
    <property type="evidence" value="ECO:0007669"/>
    <property type="project" value="InterPro"/>
</dbReference>
<dbReference type="InterPro" id="IPR036736">
    <property type="entry name" value="ACP-like_sf"/>
</dbReference>
<dbReference type="InterPro" id="IPR003231">
    <property type="entry name" value="ACP"/>
</dbReference>
<evidence type="ECO:0000256" key="6">
    <source>
        <dbReference type="ARBA" id="ARBA00023160"/>
    </source>
</evidence>
<evidence type="ECO:0000256" key="2">
    <source>
        <dbReference type="ARBA" id="ARBA00022516"/>
    </source>
</evidence>
<keyword evidence="1 7" id="KW-0596">Phosphopantetheine</keyword>
<dbReference type="Proteomes" id="UP000532121">
    <property type="component" value="Unassembled WGS sequence"/>
</dbReference>
<reference evidence="11 12" key="1">
    <citation type="submission" date="2020-04" db="EMBL/GenBank/DDBJ databases">
        <title>MicrobeNet Type strains.</title>
        <authorList>
            <person name="Nicholson A.C."/>
        </authorList>
    </citation>
    <scope>NUCLEOTIDE SEQUENCE [LARGE SCALE GENOMIC DNA]</scope>
    <source>
        <strain evidence="11 12">DSM 22768</strain>
    </source>
</reference>
<dbReference type="UniPathway" id="UPA00094"/>
<dbReference type="SUPFAM" id="SSF47336">
    <property type="entry name" value="ACP-like"/>
    <property type="match status" value="1"/>
</dbReference>
<dbReference type="Gene3D" id="1.10.1200.10">
    <property type="entry name" value="ACP-like"/>
    <property type="match status" value="1"/>
</dbReference>
<dbReference type="NCBIfam" id="TIGR00517">
    <property type="entry name" value="acyl_carrier"/>
    <property type="match status" value="1"/>
</dbReference>
<evidence type="ECO:0000256" key="9">
    <source>
        <dbReference type="RuleBase" id="RU003545"/>
    </source>
</evidence>
<proteinExistence type="inferred from homology"/>
<comment type="function">
    <text evidence="7 9">Carrier of the growing fatty acid chain in fatty acid biosynthesis.</text>
</comment>
<dbReference type="SMART" id="SM00823">
    <property type="entry name" value="PKS_PP"/>
    <property type="match status" value="1"/>
</dbReference>
<comment type="pathway">
    <text evidence="7 9">Lipid metabolism; fatty acid biosynthesis.</text>
</comment>
<dbReference type="HAMAP" id="MF_01217">
    <property type="entry name" value="Acyl_carrier"/>
    <property type="match status" value="1"/>
</dbReference>
<dbReference type="GO" id="GO:0016020">
    <property type="term" value="C:membrane"/>
    <property type="evidence" value="ECO:0007669"/>
    <property type="project" value="GOC"/>
</dbReference>
<evidence type="ECO:0000313" key="12">
    <source>
        <dbReference type="Proteomes" id="UP000532121"/>
    </source>
</evidence>
<dbReference type="PROSITE" id="PS50075">
    <property type="entry name" value="CARRIER"/>
    <property type="match status" value="1"/>
</dbReference>
<keyword evidence="7" id="KW-0963">Cytoplasm</keyword>
<feature type="modified residue" description="O-(pantetheine 4'-phosphoryl)serine" evidence="7">
    <location>
        <position position="39"/>
    </location>
</feature>
<dbReference type="NCBIfam" id="NF002148">
    <property type="entry name" value="PRK00982.1-2"/>
    <property type="match status" value="1"/>
</dbReference>
<dbReference type="PANTHER" id="PTHR20863">
    <property type="entry name" value="ACYL CARRIER PROTEIN"/>
    <property type="match status" value="1"/>
</dbReference>
<keyword evidence="3 7" id="KW-0597">Phosphoprotein</keyword>
<keyword evidence="4 7" id="KW-0276">Fatty acid metabolism</keyword>
<dbReference type="Pfam" id="PF00550">
    <property type="entry name" value="PP-binding"/>
    <property type="match status" value="1"/>
</dbReference>
<evidence type="ECO:0000256" key="7">
    <source>
        <dbReference type="HAMAP-Rule" id="MF_01217"/>
    </source>
</evidence>
<comment type="PTM">
    <text evidence="7">4'-phosphopantetheine is transferred from CoA to a specific serine of apo-ACP by AcpS. This modification is essential for activity because fatty acids are bound in thioester linkage to the sulfhydryl of the prosthetic group.</text>
</comment>
<evidence type="ECO:0000259" key="10">
    <source>
        <dbReference type="PROSITE" id="PS50075"/>
    </source>
</evidence>
<organism evidence="11 12">
    <name type="scientific">Streptococcus ratti</name>
    <dbReference type="NCBI Taxonomy" id="1341"/>
    <lineage>
        <taxon>Bacteria</taxon>
        <taxon>Bacillati</taxon>
        <taxon>Bacillota</taxon>
        <taxon>Bacilli</taxon>
        <taxon>Lactobacillales</taxon>
        <taxon>Streptococcaceae</taxon>
        <taxon>Streptococcus</taxon>
    </lineage>
</organism>
<accession>A0A7X9QHU0</accession>
<evidence type="ECO:0000256" key="4">
    <source>
        <dbReference type="ARBA" id="ARBA00022832"/>
    </source>
</evidence>
<comment type="similarity">
    <text evidence="7">Belongs to the acyl carrier protein (ACP) family.</text>
</comment>
<evidence type="ECO:0000256" key="1">
    <source>
        <dbReference type="ARBA" id="ARBA00022450"/>
    </source>
</evidence>
<evidence type="ECO:0000313" key="11">
    <source>
        <dbReference type="EMBL" id="NMD49902.1"/>
    </source>
</evidence>
<feature type="domain" description="Carrier" evidence="10">
    <location>
        <begin position="4"/>
        <end position="79"/>
    </location>
</feature>
<dbReference type="GO" id="GO:0009245">
    <property type="term" value="P:lipid A biosynthetic process"/>
    <property type="evidence" value="ECO:0007669"/>
    <property type="project" value="TreeGrafter"/>
</dbReference>
<dbReference type="NCBIfam" id="NF009104">
    <property type="entry name" value="PRK12449.1"/>
    <property type="match status" value="1"/>
</dbReference>
<name>A0A7X9QHU0_STRRT</name>
<sequence length="79" mass="9093">MTNGEIFARLSALIKQQLHDERLKVGKETVFHDDLGMDSIALVEFIITLEDEFNLDIPDEDVEDIQTVGELTDYLEQRL</sequence>
<dbReference type="NCBIfam" id="NF002150">
    <property type="entry name" value="PRK00982.1-4"/>
    <property type="match status" value="1"/>
</dbReference>
<evidence type="ECO:0000256" key="5">
    <source>
        <dbReference type="ARBA" id="ARBA00023098"/>
    </source>
</evidence>
<dbReference type="GO" id="GO:0005829">
    <property type="term" value="C:cytosol"/>
    <property type="evidence" value="ECO:0007669"/>
    <property type="project" value="TreeGrafter"/>
</dbReference>
<comment type="PTM">
    <text evidence="9">4'-phosphopantetheine is transferred from CoA to a specific serine of apo-ACP by acpS.</text>
</comment>
<keyword evidence="2 7" id="KW-0444">Lipid biosynthesis</keyword>
<dbReference type="EMBL" id="JABASA010000027">
    <property type="protein sequence ID" value="NMD49902.1"/>
    <property type="molecule type" value="Genomic_DNA"/>
</dbReference>
<dbReference type="InterPro" id="IPR020806">
    <property type="entry name" value="PKS_PP-bd"/>
</dbReference>
<keyword evidence="6 7" id="KW-0275">Fatty acid biosynthesis</keyword>
<dbReference type="AlphaFoldDB" id="A0A7X9QHU0"/>
<evidence type="ECO:0000256" key="8">
    <source>
        <dbReference type="NCBIfam" id="TIGR00517"/>
    </source>
</evidence>
<dbReference type="GO" id="GO:0000036">
    <property type="term" value="F:acyl carrier activity"/>
    <property type="evidence" value="ECO:0007669"/>
    <property type="project" value="UniProtKB-UniRule"/>
</dbReference>
<dbReference type="PANTHER" id="PTHR20863:SF76">
    <property type="entry name" value="CARRIER DOMAIN-CONTAINING PROTEIN"/>
    <property type="match status" value="1"/>
</dbReference>
<protein>
    <recommendedName>
        <fullName evidence="7 8">Acyl carrier protein</fullName>
        <shortName evidence="7">ACP</shortName>
    </recommendedName>
</protein>
<dbReference type="InterPro" id="IPR009081">
    <property type="entry name" value="PP-bd_ACP"/>
</dbReference>
<dbReference type="GO" id="GO:0000035">
    <property type="term" value="F:acyl binding"/>
    <property type="evidence" value="ECO:0007669"/>
    <property type="project" value="TreeGrafter"/>
</dbReference>
<evidence type="ECO:0000256" key="3">
    <source>
        <dbReference type="ARBA" id="ARBA00022553"/>
    </source>
</evidence>
<comment type="subcellular location">
    <subcellularLocation>
        <location evidence="7">Cytoplasm</location>
    </subcellularLocation>
</comment>